<keyword evidence="4" id="KW-1185">Reference proteome</keyword>
<dbReference type="GO" id="GO:0005777">
    <property type="term" value="C:peroxisome"/>
    <property type="evidence" value="ECO:0007669"/>
    <property type="project" value="TreeGrafter"/>
</dbReference>
<comment type="catalytic activity">
    <reaction evidence="1">
        <text>a long-chain fatty acyl-CoA + 2 NADPH + 2 H(+) = a long-chain primary fatty alcohol + 2 NADP(+) + CoA</text>
        <dbReference type="Rhea" id="RHEA:52716"/>
        <dbReference type="ChEBI" id="CHEBI:15378"/>
        <dbReference type="ChEBI" id="CHEBI:57287"/>
        <dbReference type="ChEBI" id="CHEBI:57783"/>
        <dbReference type="ChEBI" id="CHEBI:58349"/>
        <dbReference type="ChEBI" id="CHEBI:77396"/>
        <dbReference type="ChEBI" id="CHEBI:83139"/>
        <dbReference type="EC" id="1.2.1.84"/>
    </reaction>
</comment>
<accession>A0A8J2JG21</accession>
<dbReference type="EC" id="1.2.1.84" evidence="1"/>
<dbReference type="EMBL" id="CAJVCH010062396">
    <property type="protein sequence ID" value="CAG7719545.1"/>
    <property type="molecule type" value="Genomic_DNA"/>
</dbReference>
<name>A0A8J2JG21_9HEXA</name>
<keyword evidence="1" id="KW-0443">Lipid metabolism</keyword>
<dbReference type="GO" id="GO:0102965">
    <property type="term" value="F:alcohol-forming long-chain fatty acyl-CoA reductase activity"/>
    <property type="evidence" value="ECO:0007669"/>
    <property type="project" value="UniProtKB-EC"/>
</dbReference>
<gene>
    <name evidence="3" type="ORF">AFUS01_LOCUS8867</name>
</gene>
<comment type="similarity">
    <text evidence="1">Belongs to the fatty acyl-CoA reductase family.</text>
</comment>
<comment type="function">
    <text evidence="1">Catalyzes the reduction of fatty acyl-CoA to fatty alcohols.</text>
</comment>
<keyword evidence="1" id="KW-0444">Lipid biosynthesis</keyword>
<feature type="domain" description="Thioester reductase (TE)" evidence="2">
    <location>
        <begin position="12"/>
        <end position="223"/>
    </location>
</feature>
<protein>
    <recommendedName>
        <fullName evidence="1">Fatty acyl-CoA reductase</fullName>
        <ecNumber evidence="1">1.2.1.84</ecNumber>
    </recommendedName>
</protein>
<sequence>LFDRVRCSENSQDLFAKVVVIDGDITLDGLGITLGNAEILKSNVSIVFHVTANVNFNSGLKNLVKANTEGTHNVLKCSKQFHRLKAFVYVSTAFSNSYLEEIEERIYPPTLDPHFVMLLCSELQPDLINLLTEKLMYKHKICYTFFKHLAESLIHEARFDYPVCIVRPTIVGPAHLEPYPGWVDNFTGMCGYMAGMSQGIVRCMYSNRQGTVEIVPVDHVVNVTLTAAMNVSSKIFQIQNDVIVYNCSNTEHPFAYKQFQPSLLEACEKYPFNETFWRPLLVIVRNKIMFSILNFLLQYIPAVVVDGVAMLMEKKPRMLKIYGKVQALTDAVREIQRTDFRFRTDNMKDKNNIAICPKQGNTSEGYVCCT</sequence>
<dbReference type="GO" id="GO:0080019">
    <property type="term" value="F:alcohol-forming very long-chain fatty acyl-CoA reductase activity"/>
    <property type="evidence" value="ECO:0007669"/>
    <property type="project" value="InterPro"/>
</dbReference>
<keyword evidence="1" id="KW-0560">Oxidoreductase</keyword>
<dbReference type="PANTHER" id="PTHR11011:SF45">
    <property type="entry name" value="FATTY ACYL-COA REDUCTASE CG8306-RELATED"/>
    <property type="match status" value="1"/>
</dbReference>
<dbReference type="Proteomes" id="UP000708208">
    <property type="component" value="Unassembled WGS sequence"/>
</dbReference>
<comment type="caution">
    <text evidence="3">The sequence shown here is derived from an EMBL/GenBank/DDBJ whole genome shotgun (WGS) entry which is preliminary data.</text>
</comment>
<dbReference type="InterPro" id="IPR026055">
    <property type="entry name" value="FAR"/>
</dbReference>
<dbReference type="PANTHER" id="PTHR11011">
    <property type="entry name" value="MALE STERILITY PROTEIN 2-RELATED"/>
    <property type="match status" value="1"/>
</dbReference>
<dbReference type="InterPro" id="IPR013120">
    <property type="entry name" value="FAR_NAD-bd"/>
</dbReference>
<evidence type="ECO:0000259" key="2">
    <source>
        <dbReference type="Pfam" id="PF07993"/>
    </source>
</evidence>
<organism evidence="3 4">
    <name type="scientific">Allacma fusca</name>
    <dbReference type="NCBI Taxonomy" id="39272"/>
    <lineage>
        <taxon>Eukaryota</taxon>
        <taxon>Metazoa</taxon>
        <taxon>Ecdysozoa</taxon>
        <taxon>Arthropoda</taxon>
        <taxon>Hexapoda</taxon>
        <taxon>Collembola</taxon>
        <taxon>Symphypleona</taxon>
        <taxon>Sminthuridae</taxon>
        <taxon>Allacma</taxon>
    </lineage>
</organism>
<reference evidence="3" key="1">
    <citation type="submission" date="2021-06" db="EMBL/GenBank/DDBJ databases">
        <authorList>
            <person name="Hodson N. C."/>
            <person name="Mongue J. A."/>
            <person name="Jaron S. K."/>
        </authorList>
    </citation>
    <scope>NUCLEOTIDE SEQUENCE</scope>
</reference>
<evidence type="ECO:0000313" key="3">
    <source>
        <dbReference type="EMBL" id="CAG7719545.1"/>
    </source>
</evidence>
<dbReference type="OrthoDB" id="429813at2759"/>
<evidence type="ECO:0000313" key="4">
    <source>
        <dbReference type="Proteomes" id="UP000708208"/>
    </source>
</evidence>
<dbReference type="AlphaFoldDB" id="A0A8J2JG21"/>
<evidence type="ECO:0000256" key="1">
    <source>
        <dbReference type="RuleBase" id="RU363097"/>
    </source>
</evidence>
<dbReference type="GO" id="GO:0035336">
    <property type="term" value="P:long-chain fatty-acyl-CoA metabolic process"/>
    <property type="evidence" value="ECO:0007669"/>
    <property type="project" value="TreeGrafter"/>
</dbReference>
<feature type="non-terminal residue" evidence="3">
    <location>
        <position position="1"/>
    </location>
</feature>
<dbReference type="Pfam" id="PF07993">
    <property type="entry name" value="NAD_binding_4"/>
    <property type="match status" value="1"/>
</dbReference>
<proteinExistence type="inferred from homology"/>
<keyword evidence="1" id="KW-0521">NADP</keyword>